<reference evidence="2 3" key="1">
    <citation type="submission" date="2019-10" db="EMBL/GenBank/DDBJ databases">
        <authorList>
            <person name="Curtis N."/>
            <person name="Kistler A.L."/>
            <person name="Garlena R.A."/>
            <person name="Russell D.A."/>
            <person name="Pope W.H."/>
            <person name="Jacobs-Sera D."/>
            <person name="Hatfull G.F."/>
        </authorList>
    </citation>
    <scope>NUCLEOTIDE SEQUENCE [LARGE SCALE GENOMIC DNA]</scope>
</reference>
<dbReference type="InterPro" id="IPR003593">
    <property type="entry name" value="AAA+_ATPase"/>
</dbReference>
<keyword evidence="2" id="KW-0347">Helicase</keyword>
<dbReference type="EMBL" id="MN585979">
    <property type="protein sequence ID" value="QGJ88824.1"/>
    <property type="molecule type" value="Genomic_DNA"/>
</dbReference>
<dbReference type="GO" id="GO:0003678">
    <property type="term" value="F:DNA helicase activity"/>
    <property type="evidence" value="ECO:0007669"/>
    <property type="project" value="InterPro"/>
</dbReference>
<evidence type="ECO:0000259" key="1">
    <source>
        <dbReference type="SMART" id="SM00382"/>
    </source>
</evidence>
<gene>
    <name evidence="2" type="primary">73</name>
    <name evidence="2" type="ORF">SEA_YECEY3_73</name>
</gene>
<feature type="domain" description="AAA+ ATPase" evidence="1">
    <location>
        <begin position="34"/>
        <end position="206"/>
    </location>
</feature>
<dbReference type="InterPro" id="IPR007694">
    <property type="entry name" value="DNA_helicase_DnaB-like_C"/>
</dbReference>
<keyword evidence="2" id="KW-0067">ATP-binding</keyword>
<protein>
    <submittedName>
        <fullName evidence="2">DnaB-like dsDNA helicase</fullName>
    </submittedName>
</protein>
<sequence>MYTPRQSLYIRGSAGDPLPTVWNAIDAKGATYRRGQLVLVCAGPGTGKSAFVLSYALKSKVPTLYFSADSDAFTQLTRSVSILSGWSLARSTAAVRNEDIGEVADELDPIPIRFNYKASPSLDVIEESLQAYDALYEDYPALIVVDNITNVRTDSSDGDDPFSGLESLMDYLHEMGRETGSCVIGLHHVTGPHNDGDKPIPLSGIKGQIGRVPEMVQTLHRVSDGFGPDSLNVSTVKNRGGKSDPSGQDFASLEFVGDTMQINDFGHQRRDS</sequence>
<evidence type="ECO:0000313" key="3">
    <source>
        <dbReference type="Proteomes" id="UP000423725"/>
    </source>
</evidence>
<evidence type="ECO:0000313" key="2">
    <source>
        <dbReference type="EMBL" id="QGJ88824.1"/>
    </source>
</evidence>
<dbReference type="KEGG" id="vg:64871115"/>
<keyword evidence="2" id="KW-0547">Nucleotide-binding</keyword>
<dbReference type="SMART" id="SM00382">
    <property type="entry name" value="AAA"/>
    <property type="match status" value="1"/>
</dbReference>
<dbReference type="SUPFAM" id="SSF52540">
    <property type="entry name" value="P-loop containing nucleoside triphosphate hydrolases"/>
    <property type="match status" value="1"/>
</dbReference>
<dbReference type="Proteomes" id="UP000423725">
    <property type="component" value="Segment"/>
</dbReference>
<name>A0A649V9D9_9CAUD</name>
<dbReference type="GO" id="GO:0005524">
    <property type="term" value="F:ATP binding"/>
    <property type="evidence" value="ECO:0007669"/>
    <property type="project" value="InterPro"/>
</dbReference>
<dbReference type="InterPro" id="IPR027417">
    <property type="entry name" value="P-loop_NTPase"/>
</dbReference>
<dbReference type="Gene3D" id="3.40.50.300">
    <property type="entry name" value="P-loop containing nucleotide triphosphate hydrolases"/>
    <property type="match status" value="1"/>
</dbReference>
<dbReference type="GO" id="GO:0006260">
    <property type="term" value="P:DNA replication"/>
    <property type="evidence" value="ECO:0007669"/>
    <property type="project" value="InterPro"/>
</dbReference>
<dbReference type="RefSeq" id="YP_010061498.1">
    <property type="nucleotide sequence ID" value="NC_054783.1"/>
</dbReference>
<organism evidence="2 3">
    <name type="scientific">Mycobacterium phage Yecey3</name>
    <dbReference type="NCBI Taxonomy" id="2656617"/>
    <lineage>
        <taxon>Viruses</taxon>
        <taxon>Duplodnaviria</taxon>
        <taxon>Heunggongvirae</taxon>
        <taxon>Uroviricota</taxon>
        <taxon>Caudoviricetes</taxon>
        <taxon>Yeceytrevirus</taxon>
        <taxon>Yeceytrevirus yecey3</taxon>
    </lineage>
</organism>
<keyword evidence="2" id="KW-0378">Hydrolase</keyword>
<accession>A0A649V9D9</accession>
<dbReference type="GeneID" id="64871115"/>
<dbReference type="Pfam" id="PF03796">
    <property type="entry name" value="DnaB_C"/>
    <property type="match status" value="1"/>
</dbReference>
<proteinExistence type="predicted"/>
<keyword evidence="3" id="KW-1185">Reference proteome</keyword>